<organism evidence="3 4">
    <name type="scientific">Arenibacterium halophilum</name>
    <dbReference type="NCBI Taxonomy" id="2583821"/>
    <lineage>
        <taxon>Bacteria</taxon>
        <taxon>Pseudomonadati</taxon>
        <taxon>Pseudomonadota</taxon>
        <taxon>Alphaproteobacteria</taxon>
        <taxon>Rhodobacterales</taxon>
        <taxon>Paracoccaceae</taxon>
        <taxon>Arenibacterium</taxon>
    </lineage>
</organism>
<dbReference type="EMBL" id="VCPC01000003">
    <property type="protein sequence ID" value="TMV11798.1"/>
    <property type="molecule type" value="Genomic_DNA"/>
</dbReference>
<dbReference type="Proteomes" id="UP001191082">
    <property type="component" value="Unassembled WGS sequence"/>
</dbReference>
<keyword evidence="4" id="KW-1185">Reference proteome</keyword>
<protein>
    <submittedName>
        <fullName evidence="3">Universal stress protein</fullName>
    </submittedName>
</protein>
<dbReference type="PRINTS" id="PR01438">
    <property type="entry name" value="UNVRSLSTRESS"/>
</dbReference>
<dbReference type="CDD" id="cd00293">
    <property type="entry name" value="USP-like"/>
    <property type="match status" value="1"/>
</dbReference>
<dbReference type="Gene3D" id="3.40.50.12370">
    <property type="match status" value="1"/>
</dbReference>
<evidence type="ECO:0000256" key="1">
    <source>
        <dbReference type="ARBA" id="ARBA00008791"/>
    </source>
</evidence>
<dbReference type="RefSeq" id="WP_138864859.1">
    <property type="nucleotide sequence ID" value="NZ_VCPC01000003.1"/>
</dbReference>
<name>A0ABY2X7M6_9RHOB</name>
<proteinExistence type="inferred from homology"/>
<sequence>MAYKSLLGVVTAEQEAAQLTAQLAQVAAEQSAHAEAFCLGVDRTQNGYDYAGLGVLAVQDGLKEAQDHARVLLEQARAALNASSVEWAAEAGVALAPDLGRVVARRARFADLLVAARPYGDGTGPDHAAIVEAALFGARIPALVLPGGTVRTDPDVVVVAWNESAEAMAAIRAALPLLQQSSLARITVIDPPRHGPERSDPGGALGQWLSRHGVRCEIDVLAGSMPRVSDVLNRHVADTGANMVVMGAYGHSRFREAILGGATRNMLEQASVPVLMAH</sequence>
<dbReference type="InterPro" id="IPR006015">
    <property type="entry name" value="Universal_stress_UspA"/>
</dbReference>
<dbReference type="InterPro" id="IPR006016">
    <property type="entry name" value="UspA"/>
</dbReference>
<accession>A0ABY2X7M6</accession>
<evidence type="ECO:0000313" key="4">
    <source>
        <dbReference type="Proteomes" id="UP001191082"/>
    </source>
</evidence>
<dbReference type="Pfam" id="PF00582">
    <property type="entry name" value="Usp"/>
    <property type="match status" value="1"/>
</dbReference>
<gene>
    <name evidence="3" type="ORF">FGK64_16180</name>
</gene>
<dbReference type="SUPFAM" id="SSF52402">
    <property type="entry name" value="Adenine nucleotide alpha hydrolases-like"/>
    <property type="match status" value="1"/>
</dbReference>
<reference evidence="3 4" key="1">
    <citation type="submission" date="2019-05" db="EMBL/GenBank/DDBJ databases">
        <title>Marivita sp. nov. isolated from sea sediment.</title>
        <authorList>
            <person name="Kim W."/>
        </authorList>
    </citation>
    <scope>NUCLEOTIDE SEQUENCE [LARGE SCALE GENOMIC DNA]</scope>
    <source>
        <strain evidence="3 4">CAU 1492</strain>
    </source>
</reference>
<evidence type="ECO:0000313" key="3">
    <source>
        <dbReference type="EMBL" id="TMV11798.1"/>
    </source>
</evidence>
<comment type="similarity">
    <text evidence="1">Belongs to the universal stress protein A family.</text>
</comment>
<evidence type="ECO:0000259" key="2">
    <source>
        <dbReference type="Pfam" id="PF00582"/>
    </source>
</evidence>
<feature type="domain" description="UspA" evidence="2">
    <location>
        <begin position="157"/>
        <end position="277"/>
    </location>
</feature>
<comment type="caution">
    <text evidence="3">The sequence shown here is derived from an EMBL/GenBank/DDBJ whole genome shotgun (WGS) entry which is preliminary data.</text>
</comment>